<organism evidence="4 5">
    <name type="scientific">Undibacterium jejuense</name>
    <dbReference type="NCBI Taxonomy" id="1344949"/>
    <lineage>
        <taxon>Bacteria</taxon>
        <taxon>Pseudomonadati</taxon>
        <taxon>Pseudomonadota</taxon>
        <taxon>Betaproteobacteria</taxon>
        <taxon>Burkholderiales</taxon>
        <taxon>Oxalobacteraceae</taxon>
        <taxon>Undibacterium</taxon>
    </lineage>
</organism>
<dbReference type="InterPro" id="IPR021834">
    <property type="entry name" value="DUF3426"/>
</dbReference>
<feature type="domain" description="Zinc finger/thioredoxin putative" evidence="3">
    <location>
        <begin position="3"/>
        <end position="37"/>
    </location>
</feature>
<dbReference type="Proteomes" id="UP000634011">
    <property type="component" value="Unassembled WGS sequence"/>
</dbReference>
<sequence length="453" mass="49641">MALATRCPHCQTTFRVANDQLKLHAGLVRCGSCQQTFNGVEHLIPLDTAKAAVGITRSNQTTPALETNTKSEPAAAVQTEVQTIHQRPVQEQPPAEVENLVEHTEAFDESFPILPPDEDEDHATPAHSDKLVSHGAEVSEQVEQLSETRAPEQEVREEVLPDSAASLDFDLGEDENDPSIHATPPANLATKAELDTKAALLDSTDAAWSVTDTAEHPDPEIDRANATDDELASLRFASDAADEEPREPYIGEAEAALAQHAALSEDSVSDAVEDVRAEDKPDFVRKAEREQKRGRILRIAMLLSCLILLPALLLQLAYIFRVQISANFPEARPVLTQACGVIHCQIGLPAQIEHITLESNELESPPPDAKAFTLTMQLQNNGTTIQTWPHVELVLNDEKDKAVLQKAFAPSDYLNDKNALSKGFAPKSQQNIKLYFELPKLKASGYHVSVFYP</sequence>
<dbReference type="EMBL" id="JACOFV010000002">
    <property type="protein sequence ID" value="MBC3861075.1"/>
    <property type="molecule type" value="Genomic_DNA"/>
</dbReference>
<keyword evidence="2" id="KW-0812">Transmembrane</keyword>
<feature type="compositionally biased region" description="Basic and acidic residues" evidence="1">
    <location>
        <begin position="213"/>
        <end position="226"/>
    </location>
</feature>
<feature type="compositionally biased region" description="Basic and acidic residues" evidence="1">
    <location>
        <begin position="122"/>
        <end position="132"/>
    </location>
</feature>
<feature type="region of interest" description="Disordered" evidence="1">
    <location>
        <begin position="210"/>
        <end position="229"/>
    </location>
</feature>
<evidence type="ECO:0000259" key="3">
    <source>
        <dbReference type="Pfam" id="PF13719"/>
    </source>
</evidence>
<evidence type="ECO:0000256" key="2">
    <source>
        <dbReference type="SAM" id="Phobius"/>
    </source>
</evidence>
<proteinExistence type="predicted"/>
<dbReference type="AlphaFoldDB" id="A0A923KJU3"/>
<gene>
    <name evidence="4" type="ORF">H8K32_03100</name>
</gene>
<evidence type="ECO:0000313" key="5">
    <source>
        <dbReference type="Proteomes" id="UP000634011"/>
    </source>
</evidence>
<dbReference type="InterPro" id="IPR011723">
    <property type="entry name" value="Znf/thioredoxin_put"/>
</dbReference>
<keyword evidence="2" id="KW-1133">Transmembrane helix</keyword>
<name>A0A923KJU3_9BURK</name>
<reference evidence="4" key="1">
    <citation type="submission" date="2020-08" db="EMBL/GenBank/DDBJ databases">
        <title>Novel species isolated from subtropical streams in China.</title>
        <authorList>
            <person name="Lu H."/>
        </authorList>
    </citation>
    <scope>NUCLEOTIDE SEQUENCE</scope>
    <source>
        <strain evidence="4">KACC 12607</strain>
    </source>
</reference>
<accession>A0A923KJU3</accession>
<feature type="region of interest" description="Disordered" evidence="1">
    <location>
        <begin position="110"/>
        <end position="162"/>
    </location>
</feature>
<dbReference type="Pfam" id="PF11906">
    <property type="entry name" value="DUF3426"/>
    <property type="match status" value="1"/>
</dbReference>
<dbReference type="Gene3D" id="2.30.30.380">
    <property type="entry name" value="Zn-finger domain of Sec23/24"/>
    <property type="match status" value="1"/>
</dbReference>
<dbReference type="RefSeq" id="WP_186911018.1">
    <property type="nucleotide sequence ID" value="NZ_JACOFV010000002.1"/>
</dbReference>
<evidence type="ECO:0000313" key="4">
    <source>
        <dbReference type="EMBL" id="MBC3861075.1"/>
    </source>
</evidence>
<dbReference type="Pfam" id="PF13719">
    <property type="entry name" value="Zn_ribbon_5"/>
    <property type="match status" value="1"/>
</dbReference>
<protein>
    <submittedName>
        <fullName evidence="4">DUF3426 domain-containing protein</fullName>
    </submittedName>
</protein>
<feature type="compositionally biased region" description="Basic and acidic residues" evidence="1">
    <location>
        <begin position="149"/>
        <end position="159"/>
    </location>
</feature>
<keyword evidence="5" id="KW-1185">Reference proteome</keyword>
<comment type="caution">
    <text evidence="4">The sequence shown here is derived from an EMBL/GenBank/DDBJ whole genome shotgun (WGS) entry which is preliminary data.</text>
</comment>
<keyword evidence="2" id="KW-0472">Membrane</keyword>
<evidence type="ECO:0000256" key="1">
    <source>
        <dbReference type="SAM" id="MobiDB-lite"/>
    </source>
</evidence>
<dbReference type="NCBIfam" id="TIGR02098">
    <property type="entry name" value="MJ0042_CXXC"/>
    <property type="match status" value="1"/>
</dbReference>
<feature type="transmembrane region" description="Helical" evidence="2">
    <location>
        <begin position="296"/>
        <end position="320"/>
    </location>
</feature>